<dbReference type="Gene3D" id="2.40.50.180">
    <property type="entry name" value="CheA-289, Domain 4"/>
    <property type="match status" value="1"/>
</dbReference>
<comment type="subcellular location">
    <subcellularLocation>
        <location evidence="1">Cytoplasm</location>
    </subcellularLocation>
</comment>
<accession>A0A844CZT8</accession>
<dbReference type="GO" id="GO:0006935">
    <property type="term" value="P:chemotaxis"/>
    <property type="evidence" value="ECO:0007669"/>
    <property type="project" value="InterPro"/>
</dbReference>
<dbReference type="InterPro" id="IPR002545">
    <property type="entry name" value="CheW-lke_dom"/>
</dbReference>
<protein>
    <recommendedName>
        <fullName evidence="2">Chemotaxis protein CheW</fullName>
    </recommendedName>
</protein>
<dbReference type="InterPro" id="IPR039315">
    <property type="entry name" value="CheW"/>
</dbReference>
<evidence type="ECO:0000256" key="1">
    <source>
        <dbReference type="ARBA" id="ARBA00004496"/>
    </source>
</evidence>
<dbReference type="Pfam" id="PF01584">
    <property type="entry name" value="CheW"/>
    <property type="match status" value="1"/>
</dbReference>
<evidence type="ECO:0000313" key="5">
    <source>
        <dbReference type="EMBL" id="MRW86013.1"/>
    </source>
</evidence>
<organism evidence="5 6">
    <name type="scientific">Duganella aquatilis</name>
    <dbReference type="NCBI Taxonomy" id="2666082"/>
    <lineage>
        <taxon>Bacteria</taxon>
        <taxon>Pseudomonadati</taxon>
        <taxon>Pseudomonadota</taxon>
        <taxon>Betaproteobacteria</taxon>
        <taxon>Burkholderiales</taxon>
        <taxon>Oxalobacteraceae</taxon>
        <taxon>Telluria group</taxon>
        <taxon>Duganella</taxon>
    </lineage>
</organism>
<dbReference type="GO" id="GO:0007165">
    <property type="term" value="P:signal transduction"/>
    <property type="evidence" value="ECO:0007669"/>
    <property type="project" value="InterPro"/>
</dbReference>
<feature type="domain" description="CheW-like" evidence="4">
    <location>
        <begin position="17"/>
        <end position="157"/>
    </location>
</feature>
<evidence type="ECO:0000256" key="3">
    <source>
        <dbReference type="ARBA" id="ARBA00022490"/>
    </source>
</evidence>
<dbReference type="InterPro" id="IPR036061">
    <property type="entry name" value="CheW-like_dom_sf"/>
</dbReference>
<keyword evidence="3" id="KW-0963">Cytoplasm</keyword>
<dbReference type="PANTHER" id="PTHR22617:SF45">
    <property type="entry name" value="CHEMOTAXIS PROTEIN CHEW"/>
    <property type="match status" value="1"/>
</dbReference>
<keyword evidence="6" id="KW-1185">Reference proteome</keyword>
<dbReference type="SUPFAM" id="SSF50341">
    <property type="entry name" value="CheW-like"/>
    <property type="match status" value="1"/>
</dbReference>
<dbReference type="CDD" id="cd00732">
    <property type="entry name" value="CheW"/>
    <property type="match status" value="1"/>
</dbReference>
<dbReference type="EMBL" id="WKJL01000013">
    <property type="protein sequence ID" value="MRW86013.1"/>
    <property type="molecule type" value="Genomic_DNA"/>
</dbReference>
<dbReference type="Gene3D" id="2.30.30.40">
    <property type="entry name" value="SH3 Domains"/>
    <property type="match status" value="1"/>
</dbReference>
<gene>
    <name evidence="5" type="ORF">GJ698_18225</name>
</gene>
<dbReference type="GO" id="GO:0005829">
    <property type="term" value="C:cytosol"/>
    <property type="evidence" value="ECO:0007669"/>
    <property type="project" value="TreeGrafter"/>
</dbReference>
<proteinExistence type="predicted"/>
<dbReference type="PANTHER" id="PTHR22617">
    <property type="entry name" value="CHEMOTAXIS SENSOR HISTIDINE KINASE-RELATED"/>
    <property type="match status" value="1"/>
</dbReference>
<evidence type="ECO:0000313" key="6">
    <source>
        <dbReference type="Proteomes" id="UP000439986"/>
    </source>
</evidence>
<dbReference type="RefSeq" id="WP_154359270.1">
    <property type="nucleotide sequence ID" value="NZ_WKJL01000013.1"/>
</dbReference>
<dbReference type="Proteomes" id="UP000439986">
    <property type="component" value="Unassembled WGS sequence"/>
</dbReference>
<evidence type="ECO:0000259" key="4">
    <source>
        <dbReference type="PROSITE" id="PS50851"/>
    </source>
</evidence>
<name>A0A844CZT8_9BURK</name>
<evidence type="ECO:0000256" key="2">
    <source>
        <dbReference type="ARBA" id="ARBA00021483"/>
    </source>
</evidence>
<dbReference type="AlphaFoldDB" id="A0A844CZT8"/>
<reference evidence="5 6" key="1">
    <citation type="submission" date="2019-11" db="EMBL/GenBank/DDBJ databases">
        <title>Novel species isolated from a subtropical stream in China.</title>
        <authorList>
            <person name="Lu H."/>
        </authorList>
    </citation>
    <scope>NUCLEOTIDE SEQUENCE [LARGE SCALE GENOMIC DNA]</scope>
    <source>
        <strain evidence="5 6">FT26W</strain>
    </source>
</reference>
<sequence length="164" mass="17653">MTTLSTITDAATPSTLADEFLTFTLGSEQYGLSLTNIQELRSYERVTQLLNLPDYVKGVINLRGVIVPVIDLRIKLGTGTPIYDQFTSVIVINHNARVVGMVVDSVLDVVTLTPADIRPPPEIAATQAAAYISGIGSSENRLLVLLDVARLTLSEDIVLDAEVA</sequence>
<comment type="caution">
    <text evidence="5">The sequence shown here is derived from an EMBL/GenBank/DDBJ whole genome shotgun (WGS) entry which is preliminary data.</text>
</comment>
<dbReference type="PROSITE" id="PS50851">
    <property type="entry name" value="CHEW"/>
    <property type="match status" value="1"/>
</dbReference>
<dbReference type="SMART" id="SM00260">
    <property type="entry name" value="CheW"/>
    <property type="match status" value="1"/>
</dbReference>